<dbReference type="Pfam" id="PF01391">
    <property type="entry name" value="Collagen"/>
    <property type="match status" value="1"/>
</dbReference>
<name>L0AXX6_THEEQ</name>
<dbReference type="RefSeq" id="XP_004829537.1">
    <property type="nucleotide sequence ID" value="XM_004829480.1"/>
</dbReference>
<organism evidence="2 3">
    <name type="scientific">Theileria equi strain WA</name>
    <dbReference type="NCBI Taxonomy" id="1537102"/>
    <lineage>
        <taxon>Eukaryota</taxon>
        <taxon>Sar</taxon>
        <taxon>Alveolata</taxon>
        <taxon>Apicomplexa</taxon>
        <taxon>Aconoidasida</taxon>
        <taxon>Piroplasmida</taxon>
        <taxon>Theileriidae</taxon>
        <taxon>Theileria</taxon>
    </lineage>
</organism>
<feature type="region of interest" description="Disordered" evidence="1">
    <location>
        <begin position="476"/>
        <end position="605"/>
    </location>
</feature>
<keyword evidence="3" id="KW-1185">Reference proteome</keyword>
<dbReference type="OrthoDB" id="9889709at2759"/>
<feature type="compositionally biased region" description="Basic and acidic residues" evidence="1">
    <location>
        <begin position="584"/>
        <end position="593"/>
    </location>
</feature>
<evidence type="ECO:0000313" key="3">
    <source>
        <dbReference type="Proteomes" id="UP000031512"/>
    </source>
</evidence>
<evidence type="ECO:0000313" key="2">
    <source>
        <dbReference type="EMBL" id="AFZ79871.1"/>
    </source>
</evidence>
<dbReference type="KEGG" id="beq:BEWA_027200"/>
<feature type="compositionally biased region" description="Pro residues" evidence="1">
    <location>
        <begin position="676"/>
        <end position="689"/>
    </location>
</feature>
<feature type="region of interest" description="Disordered" evidence="1">
    <location>
        <begin position="660"/>
        <end position="722"/>
    </location>
</feature>
<feature type="compositionally biased region" description="Basic and acidic residues" evidence="1">
    <location>
        <begin position="524"/>
        <end position="537"/>
    </location>
</feature>
<dbReference type="EMBL" id="CP001669">
    <property type="protein sequence ID" value="AFZ79871.1"/>
    <property type="molecule type" value="Genomic_DNA"/>
</dbReference>
<reference evidence="2 3" key="1">
    <citation type="journal article" date="2012" name="BMC Genomics">
        <title>Comparative genomic analysis and phylogenetic position of Theileria equi.</title>
        <authorList>
            <person name="Kappmeyer L.S."/>
            <person name="Thiagarajan M."/>
            <person name="Herndon D.R."/>
            <person name="Ramsay J.D."/>
            <person name="Caler E."/>
            <person name="Djikeng A."/>
            <person name="Gillespie J.J."/>
            <person name="Lau A.O."/>
            <person name="Roalson E.H."/>
            <person name="Silva J.C."/>
            <person name="Silva M.G."/>
            <person name="Suarez C.E."/>
            <person name="Ueti M.W."/>
            <person name="Nene V.M."/>
            <person name="Mealey R.H."/>
            <person name="Knowles D.P."/>
            <person name="Brayton K.A."/>
        </authorList>
    </citation>
    <scope>NUCLEOTIDE SEQUENCE [LARGE SCALE GENOMIC DNA]</scope>
    <source>
        <strain evidence="2 3">WA</strain>
    </source>
</reference>
<gene>
    <name evidence="2" type="ORF">BEWA_027200</name>
</gene>
<dbReference type="STRING" id="1537102.L0AXX6"/>
<dbReference type="PANTHER" id="PTHR24637">
    <property type="entry name" value="COLLAGEN"/>
    <property type="match status" value="1"/>
</dbReference>
<proteinExistence type="predicted"/>
<dbReference type="AlphaFoldDB" id="L0AXX6"/>
<dbReference type="VEuPathDB" id="PiroplasmaDB:BEWA_027200"/>
<dbReference type="eggNOG" id="KOG1366">
    <property type="taxonomic scope" value="Eukaryota"/>
</dbReference>
<evidence type="ECO:0000256" key="1">
    <source>
        <dbReference type="SAM" id="MobiDB-lite"/>
    </source>
</evidence>
<accession>L0AXX6</accession>
<feature type="compositionally biased region" description="Acidic residues" evidence="1">
    <location>
        <begin position="495"/>
        <end position="509"/>
    </location>
</feature>
<protein>
    <submittedName>
        <fullName evidence="2">Uncharacterized protein</fullName>
    </submittedName>
</protein>
<dbReference type="InterPro" id="IPR008160">
    <property type="entry name" value="Collagen"/>
</dbReference>
<dbReference type="Proteomes" id="UP000031512">
    <property type="component" value="Chromosome 1"/>
</dbReference>
<dbReference type="GeneID" id="15807239"/>
<sequence length="783" mass="84863">MTAGELTLNIGSKCQGPCRCTGGDSTGITASRKVDNNSARGFVSYIHESNDPFTLKRELTNGDNLGDNGTDISGVEKVSIYYWDGDTNHNRPLLLEVIKSSGPQSTEYYYKHGGEETEARGDARIWRHHGYSAGTPLQTRLDDRNCAINKRIPFDIDEPMKYNNFNSDASKGKGIKFGGPPIPLTGSDYMVTTYQITDQTLKLSRLEYKKKRIDEIKTSHDALEGIRLYSNTEISQVPVMIELKSSNGGPSTFYATKDKDGRNWQQVDGNTDLYDGKEISSKPKEALANKLDELACSYHNAVTMDITKRTSETHTNKNNGNDRYCCEKCYTKKVTVKEIKVNHQQLPPVTIYKHSINGPNLKLAGIKFYLNGDGLKENRKRVTSRNINLPANGQVDVYAFYCDDNDPVLIYVKADRAVPQIATWYRKQKKKSGYDSKWKRTNQLNSINLSNFGSLTCGQWRKLKKYLEERGCKGLQDCPESLGRTEEPGEQVLDNADEQSSEEEEEDSKGEDNALVRPTGVVGKADEKQQKSLKASEKFGATGRPGPSGPAGKKGDTGDAGPKGPDGRAGDRASLTGPTGPSGDKGDDGEPGREVLTNRAESENSSWVTSLTSTVGNFYGKAVYPLRSVIDGGIGLGITTTAPLLAYGLAKATHAISKVLPDGTTQPTNPGQAPKDPAPPAPPPPPSQGPQPRAESPTSESATADGHPEPADPALGPGGGTAEKLGMGVVPAAVGIWSISGISSGTLAGSAATFFGGWKLYNRYKGDPWVRHGYPMKCLKHVP</sequence>